<dbReference type="Proteomes" id="UP000325182">
    <property type="component" value="Unassembled WGS sequence"/>
</dbReference>
<comment type="similarity">
    <text evidence="5 20">Belongs to the pyruvate kinase family.</text>
</comment>
<dbReference type="Gene3D" id="3.40.1380.20">
    <property type="entry name" value="Pyruvate kinase, C-terminal domain"/>
    <property type="match status" value="1"/>
</dbReference>
<dbReference type="GO" id="GO:0006950">
    <property type="term" value="P:response to stress"/>
    <property type="evidence" value="ECO:0007669"/>
    <property type="project" value="UniProtKB-ARBA"/>
</dbReference>
<keyword evidence="11" id="KW-0547">Nucleotide-binding</keyword>
<evidence type="ECO:0000256" key="11">
    <source>
        <dbReference type="ARBA" id="ARBA00022741"/>
    </source>
</evidence>
<dbReference type="GO" id="GO:0004743">
    <property type="term" value="F:pyruvate kinase activity"/>
    <property type="evidence" value="ECO:0007669"/>
    <property type="project" value="UniProtKB-UniRule"/>
</dbReference>
<reference evidence="24 25" key="1">
    <citation type="submission" date="2019-08" db="EMBL/GenBank/DDBJ databases">
        <title>Bacillus genomes from the desert of Cuatro Cienegas, Coahuila.</title>
        <authorList>
            <person name="Olmedo-Alvarez G."/>
        </authorList>
    </citation>
    <scope>NUCLEOTIDE SEQUENCE [LARGE SCALE GENOMIC DNA]</scope>
    <source>
        <strain evidence="24 25">CH128b_4D</strain>
    </source>
</reference>
<keyword evidence="13" id="KW-0067">ATP-binding</keyword>
<dbReference type="GO" id="GO:0016301">
    <property type="term" value="F:kinase activity"/>
    <property type="evidence" value="ECO:0007669"/>
    <property type="project" value="UniProtKB-KW"/>
</dbReference>
<dbReference type="Pfam" id="PF02887">
    <property type="entry name" value="PK_C"/>
    <property type="match status" value="1"/>
</dbReference>
<dbReference type="EMBL" id="VTEG01000015">
    <property type="protein sequence ID" value="TYR97898.1"/>
    <property type="molecule type" value="Genomic_DNA"/>
</dbReference>
<dbReference type="InterPro" id="IPR001697">
    <property type="entry name" value="Pyr_Knase"/>
</dbReference>
<dbReference type="InterPro" id="IPR008279">
    <property type="entry name" value="PEP-util_enz_mobile_dom"/>
</dbReference>
<dbReference type="NCBIfam" id="TIGR01064">
    <property type="entry name" value="pyruv_kin"/>
    <property type="match status" value="1"/>
</dbReference>
<dbReference type="FunFam" id="3.50.30.10:FF:000004">
    <property type="entry name" value="Pyruvate kinase"/>
    <property type="match status" value="1"/>
</dbReference>
<dbReference type="CDD" id="cd00288">
    <property type="entry name" value="Pyruvate_Kinase"/>
    <property type="match status" value="1"/>
</dbReference>
<dbReference type="GO" id="GO:0030955">
    <property type="term" value="F:potassium ion binding"/>
    <property type="evidence" value="ECO:0007669"/>
    <property type="project" value="UniProtKB-UniRule"/>
</dbReference>
<dbReference type="UniPathway" id="UPA00109">
    <property type="reaction ID" value="UER00188"/>
</dbReference>
<keyword evidence="16 20" id="KW-0324">Glycolysis</keyword>
<dbReference type="Gene3D" id="3.20.20.60">
    <property type="entry name" value="Phosphoenolpyruvate-binding domains"/>
    <property type="match status" value="1"/>
</dbReference>
<evidence type="ECO:0000256" key="7">
    <source>
        <dbReference type="ARBA" id="ARBA00012142"/>
    </source>
</evidence>
<dbReference type="InterPro" id="IPR036637">
    <property type="entry name" value="Phosphohistidine_dom_sf"/>
</dbReference>
<dbReference type="Gene3D" id="3.50.30.10">
    <property type="entry name" value="Phosphohistidine domain"/>
    <property type="match status" value="1"/>
</dbReference>
<keyword evidence="15" id="KW-0630">Potassium</keyword>
<name>A0A5D4M8S2_9BACI</name>
<keyword evidence="17 24" id="KW-0670">Pyruvate</keyword>
<dbReference type="InterPro" id="IPR015793">
    <property type="entry name" value="Pyrv_Knase_brl"/>
</dbReference>
<dbReference type="FunFam" id="3.40.1380.20:FF:000007">
    <property type="entry name" value="Pyruvate kinase"/>
    <property type="match status" value="1"/>
</dbReference>
<keyword evidence="12 20" id="KW-0418">Kinase</keyword>
<evidence type="ECO:0000256" key="20">
    <source>
        <dbReference type="RuleBase" id="RU000504"/>
    </source>
</evidence>
<evidence type="ECO:0000256" key="1">
    <source>
        <dbReference type="ARBA" id="ARBA00001946"/>
    </source>
</evidence>
<dbReference type="PROSITE" id="PS00110">
    <property type="entry name" value="PYRUVATE_KINASE"/>
    <property type="match status" value="1"/>
</dbReference>
<evidence type="ECO:0000256" key="8">
    <source>
        <dbReference type="ARBA" id="ARBA00018587"/>
    </source>
</evidence>
<comment type="pathway">
    <text evidence="3 20">Carbohydrate degradation; glycolysis; pyruvate from D-glyceraldehyde 3-phosphate: step 5/5.</text>
</comment>
<evidence type="ECO:0000256" key="15">
    <source>
        <dbReference type="ARBA" id="ARBA00022958"/>
    </source>
</evidence>
<comment type="similarity">
    <text evidence="4">In the C-terminal section; belongs to the PEP-utilizing enzyme family.</text>
</comment>
<feature type="domain" description="PEP-utilising enzyme mobile" evidence="22">
    <location>
        <begin position="506"/>
        <end position="576"/>
    </location>
</feature>
<comment type="cofactor">
    <cofactor evidence="1">
        <name>Mg(2+)</name>
        <dbReference type="ChEBI" id="CHEBI:18420"/>
    </cofactor>
</comment>
<dbReference type="InterPro" id="IPR040442">
    <property type="entry name" value="Pyrv_kinase-like_dom_sf"/>
</dbReference>
<evidence type="ECO:0000259" key="21">
    <source>
        <dbReference type="Pfam" id="PF00224"/>
    </source>
</evidence>
<dbReference type="PANTHER" id="PTHR11817">
    <property type="entry name" value="PYRUVATE KINASE"/>
    <property type="match status" value="1"/>
</dbReference>
<dbReference type="RefSeq" id="WP_113928457.1">
    <property type="nucleotide sequence ID" value="NZ_VTEG01000015.1"/>
</dbReference>
<evidence type="ECO:0000259" key="23">
    <source>
        <dbReference type="Pfam" id="PF02887"/>
    </source>
</evidence>
<proteinExistence type="inferred from homology"/>
<evidence type="ECO:0000256" key="12">
    <source>
        <dbReference type="ARBA" id="ARBA00022777"/>
    </source>
</evidence>
<organism evidence="24 25">
    <name type="scientific">Rossellomorea vietnamensis</name>
    <dbReference type="NCBI Taxonomy" id="218284"/>
    <lineage>
        <taxon>Bacteria</taxon>
        <taxon>Bacillati</taxon>
        <taxon>Bacillota</taxon>
        <taxon>Bacilli</taxon>
        <taxon>Bacillales</taxon>
        <taxon>Bacillaceae</taxon>
        <taxon>Rossellomorea</taxon>
    </lineage>
</organism>
<evidence type="ECO:0000256" key="17">
    <source>
        <dbReference type="ARBA" id="ARBA00023317"/>
    </source>
</evidence>
<protein>
    <recommendedName>
        <fullName evidence="8 19">Pyruvate kinase</fullName>
        <ecNumber evidence="7 19">2.7.1.40</ecNumber>
    </recommendedName>
</protein>
<dbReference type="SUPFAM" id="SSF50800">
    <property type="entry name" value="PK beta-barrel domain-like"/>
    <property type="match status" value="1"/>
</dbReference>
<evidence type="ECO:0000256" key="19">
    <source>
        <dbReference type="NCBIfam" id="TIGR01064"/>
    </source>
</evidence>
<evidence type="ECO:0000256" key="16">
    <source>
        <dbReference type="ARBA" id="ARBA00023152"/>
    </source>
</evidence>
<evidence type="ECO:0000256" key="10">
    <source>
        <dbReference type="ARBA" id="ARBA00022723"/>
    </source>
</evidence>
<evidence type="ECO:0000259" key="22">
    <source>
        <dbReference type="Pfam" id="PF00391"/>
    </source>
</evidence>
<comment type="caution">
    <text evidence="24">The sequence shown here is derived from an EMBL/GenBank/DDBJ whole genome shotgun (WGS) entry which is preliminary data.</text>
</comment>
<evidence type="ECO:0000256" key="4">
    <source>
        <dbReference type="ARBA" id="ARBA00006237"/>
    </source>
</evidence>
<dbReference type="GO" id="GO:0005524">
    <property type="term" value="F:ATP binding"/>
    <property type="evidence" value="ECO:0007669"/>
    <property type="project" value="UniProtKB-KW"/>
</dbReference>
<dbReference type="Pfam" id="PF00391">
    <property type="entry name" value="PEP-utilizers"/>
    <property type="match status" value="1"/>
</dbReference>
<dbReference type="FunFam" id="3.20.20.60:FF:000001">
    <property type="entry name" value="Pyruvate kinase"/>
    <property type="match status" value="1"/>
</dbReference>
<feature type="domain" description="Pyruvate kinase C-terminal" evidence="23">
    <location>
        <begin position="358"/>
        <end position="471"/>
    </location>
</feature>
<evidence type="ECO:0000256" key="14">
    <source>
        <dbReference type="ARBA" id="ARBA00022842"/>
    </source>
</evidence>
<dbReference type="InterPro" id="IPR015813">
    <property type="entry name" value="Pyrv/PenolPyrv_kinase-like_dom"/>
</dbReference>
<dbReference type="SUPFAM" id="SSF52935">
    <property type="entry name" value="PK C-terminal domain-like"/>
    <property type="match status" value="1"/>
</dbReference>
<evidence type="ECO:0000313" key="24">
    <source>
        <dbReference type="EMBL" id="TYR97898.1"/>
    </source>
</evidence>
<accession>A0A5D4M8S2</accession>
<evidence type="ECO:0000256" key="3">
    <source>
        <dbReference type="ARBA" id="ARBA00004997"/>
    </source>
</evidence>
<keyword evidence="14 20" id="KW-0460">Magnesium</keyword>
<comment type="subunit">
    <text evidence="6">Homotetramer.</text>
</comment>
<dbReference type="SUPFAM" id="SSF51621">
    <property type="entry name" value="Phosphoenolpyruvate/pyruvate domain"/>
    <property type="match status" value="1"/>
</dbReference>
<evidence type="ECO:0000256" key="13">
    <source>
        <dbReference type="ARBA" id="ARBA00022840"/>
    </source>
</evidence>
<dbReference type="Pfam" id="PF00224">
    <property type="entry name" value="PK"/>
    <property type="match status" value="1"/>
</dbReference>
<dbReference type="FunFam" id="2.40.33.10:FF:000001">
    <property type="entry name" value="Pyruvate kinase"/>
    <property type="match status" value="1"/>
</dbReference>
<dbReference type="Gene3D" id="2.40.33.10">
    <property type="entry name" value="PK beta-barrel domain-like"/>
    <property type="match status" value="1"/>
</dbReference>
<dbReference type="PRINTS" id="PR01050">
    <property type="entry name" value="PYRUVTKNASE"/>
</dbReference>
<comment type="catalytic activity">
    <reaction evidence="18 20">
        <text>pyruvate + ATP = phosphoenolpyruvate + ADP + H(+)</text>
        <dbReference type="Rhea" id="RHEA:18157"/>
        <dbReference type="ChEBI" id="CHEBI:15361"/>
        <dbReference type="ChEBI" id="CHEBI:15378"/>
        <dbReference type="ChEBI" id="CHEBI:30616"/>
        <dbReference type="ChEBI" id="CHEBI:58702"/>
        <dbReference type="ChEBI" id="CHEBI:456216"/>
        <dbReference type="EC" id="2.7.1.40"/>
    </reaction>
</comment>
<evidence type="ECO:0000256" key="9">
    <source>
        <dbReference type="ARBA" id="ARBA00022679"/>
    </source>
</evidence>
<evidence type="ECO:0000256" key="6">
    <source>
        <dbReference type="ARBA" id="ARBA00011881"/>
    </source>
</evidence>
<sequence>MRKTKIVCTIGPASESVEQLTQLIEAGMNVARLNFSHGDHEEHGARIQNIRTAAEKTGKTVGILLDTKGPEIRTNNMENGSIELEKGSEAIVSMTEVLGTPEKFSVTYESLIDDVHEGSRILLDDGLIGLEVIALDKSAGEIKTKVLNSGTLKNKKGVNVPGVSVNLPGITEKDATDIKFGIEQGVDFIAASFVRRASDVLEIRQLLEDHNAGNIQIVPKIENQEGVDNIDEVLEVSDGLMVARGDLGVEIPAEEVPLVQKDLIKKCNALGKPVITATQMLDSMQRNPRPTRAEASDVANAIFDGTDAIMLSGETAAGAYPLEAVQTMHNIASRAETALDYKDILSTRSKDSGHNMTDAIGQSVAHTAINLSVNAIVAPTESGHTAKMISKYRPKAPIIAVTANDSVSRKLALVWGVYPQMGRKVSTTDEMLEMAVEESVNSGLITHGDRIIITAGVPIGESGTTNLMKIHVVGDILAKGQGIGRKTAFGKAVLAKNAAEANEKVQPGSILVTVGSDKDMVPALEKCSALITEEGGLTSHAAVVGINIGIPVIVGVDNAMSLLQDGQEITVDSSRGVIYDGHASVL</sequence>
<dbReference type="NCBIfam" id="NF004978">
    <property type="entry name" value="PRK06354.1"/>
    <property type="match status" value="1"/>
</dbReference>
<evidence type="ECO:0000256" key="2">
    <source>
        <dbReference type="ARBA" id="ARBA00001958"/>
    </source>
</evidence>
<dbReference type="EC" id="2.7.1.40" evidence="7 19"/>
<comment type="cofactor">
    <cofactor evidence="2">
        <name>K(+)</name>
        <dbReference type="ChEBI" id="CHEBI:29103"/>
    </cofactor>
</comment>
<dbReference type="GO" id="GO:0000287">
    <property type="term" value="F:magnesium ion binding"/>
    <property type="evidence" value="ECO:0007669"/>
    <property type="project" value="UniProtKB-UniRule"/>
</dbReference>
<dbReference type="InterPro" id="IPR015806">
    <property type="entry name" value="Pyrv_Knase_insert_dom_sf"/>
</dbReference>
<dbReference type="AlphaFoldDB" id="A0A5D4M8S2"/>
<dbReference type="InterPro" id="IPR036918">
    <property type="entry name" value="Pyrv_Knase_C_sf"/>
</dbReference>
<evidence type="ECO:0000313" key="25">
    <source>
        <dbReference type="Proteomes" id="UP000325182"/>
    </source>
</evidence>
<keyword evidence="9 20" id="KW-0808">Transferase</keyword>
<dbReference type="InterPro" id="IPR011037">
    <property type="entry name" value="Pyrv_Knase-like_insert_dom_sf"/>
</dbReference>
<evidence type="ECO:0000256" key="5">
    <source>
        <dbReference type="ARBA" id="ARBA00008663"/>
    </source>
</evidence>
<dbReference type="InterPro" id="IPR018209">
    <property type="entry name" value="Pyrv_Knase_AS"/>
</dbReference>
<evidence type="ECO:0000256" key="18">
    <source>
        <dbReference type="ARBA" id="ARBA00048152"/>
    </source>
</evidence>
<dbReference type="InterPro" id="IPR015795">
    <property type="entry name" value="Pyrv_Knase_C"/>
</dbReference>
<dbReference type="NCBIfam" id="NF004491">
    <property type="entry name" value="PRK05826.1"/>
    <property type="match status" value="1"/>
</dbReference>
<feature type="domain" description="Pyruvate kinase barrel" evidence="21">
    <location>
        <begin position="1"/>
        <end position="325"/>
    </location>
</feature>
<gene>
    <name evidence="24" type="primary">pyk</name>
    <name evidence="24" type="ORF">FZC84_17005</name>
</gene>
<dbReference type="SUPFAM" id="SSF52009">
    <property type="entry name" value="Phosphohistidine domain"/>
    <property type="match status" value="1"/>
</dbReference>
<keyword evidence="10" id="KW-0479">Metal-binding</keyword>